<dbReference type="PRINTS" id="PR01217">
    <property type="entry name" value="PRICHEXTENSN"/>
</dbReference>
<keyword evidence="2" id="KW-0812">Transmembrane</keyword>
<feature type="compositionally biased region" description="Gly residues" evidence="8">
    <location>
        <begin position="186"/>
        <end position="196"/>
    </location>
</feature>
<feature type="compositionally biased region" description="Pro residues" evidence="8">
    <location>
        <begin position="69"/>
        <end position="86"/>
    </location>
</feature>
<comment type="subcellular location">
    <subcellularLocation>
        <location evidence="1">Membrane</location>
        <topology evidence="1">Single-pass membrane protein</topology>
    </subcellularLocation>
</comment>
<sequence>MLTSSFLFLLSSSSSSFSSLSPLLLLLLLLLLLEEPSTNPSPPSPSLLLLPPNSPSSPHYLRLLPLQLPFPNPLSPPPSPPPPPPTITATTTPPLSSPPFSSPSSPSSPSPSPSPSSSTMASAPPPPPLLASNPPSRPPPPPRTSSPSRRSLAPPPPPPRSPPPRTSSSPRGPRPPCRQFDLPQGRRGGGGGGGGEMRVAELDPEHAALPVLPEPRALQPPIRVPENRNAAVADPPTPAAAAAAAAAGWVLGEPGEETRRHHLPALMPLRTVGLRNSAAAVFPAQPSQDLDAAARNERVPRPKLKPLHWDKVRASPDRVTVWDQLRSSSFHVNEEMIESLFVCNATNTDSKARTKKPGLLPLLNQEKRVLDPKKSQNIAILLRALNVTKEEVCEALLEAGNTDNLGTELLETLLKMAPSKEEEIKLKEYKDGSELKLAMLYIANFDSEVKYLKKSFNTLEAACEELRSSRLFMKLLEAVLKTGNRMNIGTNRGDAHAFKLDTLLKLVDIKGADGKTTVLHFVVQEIIKSEGSHLSTNLESELANVKKAASMDSNILSSYVSNLSKGIRRIVEVLKLNEESSSKNSHRKFHDAVNTFLNKAEEEIIKIQAQESVALSLVKEITEYFHGDSAKEESHPFRIFMVVRDFLAVLDLVCKEVEKINEHQIANSSRQSPVPVNPKFHALRSVNSDGVHHHHHDLS</sequence>
<feature type="chain" id="PRO_5028458169" description="Formin-like protein" evidence="9">
    <location>
        <begin position="41"/>
        <end position="699"/>
    </location>
</feature>
<feature type="region of interest" description="Disordered" evidence="8">
    <location>
        <begin position="69"/>
        <end position="203"/>
    </location>
</feature>
<dbReference type="InterPro" id="IPR042201">
    <property type="entry name" value="FH2_Formin_sf"/>
</dbReference>
<feature type="compositionally biased region" description="Pro residues" evidence="8">
    <location>
        <begin position="153"/>
        <end position="165"/>
    </location>
</feature>
<evidence type="ECO:0000256" key="4">
    <source>
        <dbReference type="ARBA" id="ARBA00022989"/>
    </source>
</evidence>
<evidence type="ECO:0000256" key="7">
    <source>
        <dbReference type="RuleBase" id="RU361260"/>
    </source>
</evidence>
<dbReference type="AlphaFoldDB" id="A0A6V7Q7X8"/>
<dbReference type="InterPro" id="IPR027643">
    <property type="entry name" value="Formin-like_plant"/>
</dbReference>
<comment type="similarity">
    <text evidence="6">Belongs to the formin-like family. Class-I subfamily.</text>
</comment>
<name>A0A6V7Q7X8_ANACO</name>
<keyword evidence="4" id="KW-1133">Transmembrane helix</keyword>
<dbReference type="InterPro" id="IPR015425">
    <property type="entry name" value="FH2_Formin"/>
</dbReference>
<evidence type="ECO:0000256" key="2">
    <source>
        <dbReference type="ARBA" id="ARBA00022692"/>
    </source>
</evidence>
<evidence type="ECO:0000256" key="8">
    <source>
        <dbReference type="SAM" id="MobiDB-lite"/>
    </source>
</evidence>
<evidence type="ECO:0000256" key="5">
    <source>
        <dbReference type="ARBA" id="ARBA00023136"/>
    </source>
</evidence>
<dbReference type="Pfam" id="PF02181">
    <property type="entry name" value="FH2"/>
    <property type="match status" value="2"/>
</dbReference>
<protein>
    <recommendedName>
        <fullName evidence="7">Formin-like protein</fullName>
    </recommendedName>
</protein>
<dbReference type="SUPFAM" id="SSF101447">
    <property type="entry name" value="Formin homology 2 domain (FH2 domain)"/>
    <property type="match status" value="1"/>
</dbReference>
<evidence type="ECO:0000259" key="10">
    <source>
        <dbReference type="PROSITE" id="PS51444"/>
    </source>
</evidence>
<reference evidence="11" key="1">
    <citation type="submission" date="2020-07" db="EMBL/GenBank/DDBJ databases">
        <authorList>
            <person name="Lin J."/>
        </authorList>
    </citation>
    <scope>NUCLEOTIDE SEQUENCE</scope>
</reference>
<feature type="compositionally biased region" description="Pro residues" evidence="8">
    <location>
        <begin position="123"/>
        <end position="144"/>
    </location>
</feature>
<proteinExistence type="inferred from homology"/>
<gene>
    <name evidence="11" type="ORF">CB5_LOCUS22167</name>
</gene>
<dbReference type="PANTHER" id="PTHR23213">
    <property type="entry name" value="FORMIN-RELATED"/>
    <property type="match status" value="1"/>
</dbReference>
<dbReference type="GO" id="GO:0016020">
    <property type="term" value="C:membrane"/>
    <property type="evidence" value="ECO:0007669"/>
    <property type="project" value="UniProtKB-SubCell"/>
</dbReference>
<evidence type="ECO:0000313" key="11">
    <source>
        <dbReference type="EMBL" id="CAD1838956.1"/>
    </source>
</evidence>
<dbReference type="EMBL" id="LR862133">
    <property type="protein sequence ID" value="CAD1838956.1"/>
    <property type="molecule type" value="Genomic_DNA"/>
</dbReference>
<dbReference type="PANTHER" id="PTHR23213:SF368">
    <property type="entry name" value="HISTONE H3-K79 METHYLTRANSFERASE"/>
    <property type="match status" value="1"/>
</dbReference>
<evidence type="ECO:0000256" key="9">
    <source>
        <dbReference type="SAM" id="SignalP"/>
    </source>
</evidence>
<evidence type="ECO:0000256" key="6">
    <source>
        <dbReference type="ARBA" id="ARBA00025793"/>
    </source>
</evidence>
<keyword evidence="3 9" id="KW-0732">Signal</keyword>
<dbReference type="GO" id="GO:0045010">
    <property type="term" value="P:actin nucleation"/>
    <property type="evidence" value="ECO:0007669"/>
    <property type="project" value="InterPro"/>
</dbReference>
<dbReference type="PROSITE" id="PS51444">
    <property type="entry name" value="FH2"/>
    <property type="match status" value="1"/>
</dbReference>
<evidence type="ECO:0000256" key="1">
    <source>
        <dbReference type="ARBA" id="ARBA00004167"/>
    </source>
</evidence>
<feature type="compositionally biased region" description="Pro residues" evidence="8">
    <location>
        <begin position="95"/>
        <end position="114"/>
    </location>
</feature>
<keyword evidence="5" id="KW-0472">Membrane</keyword>
<organism evidence="11">
    <name type="scientific">Ananas comosus var. bracteatus</name>
    <name type="common">red pineapple</name>
    <dbReference type="NCBI Taxonomy" id="296719"/>
    <lineage>
        <taxon>Eukaryota</taxon>
        <taxon>Viridiplantae</taxon>
        <taxon>Streptophyta</taxon>
        <taxon>Embryophyta</taxon>
        <taxon>Tracheophyta</taxon>
        <taxon>Spermatophyta</taxon>
        <taxon>Magnoliopsida</taxon>
        <taxon>Liliopsida</taxon>
        <taxon>Poales</taxon>
        <taxon>Bromeliaceae</taxon>
        <taxon>Bromelioideae</taxon>
        <taxon>Ananas</taxon>
    </lineage>
</organism>
<dbReference type="GO" id="GO:0051015">
    <property type="term" value="F:actin filament binding"/>
    <property type="evidence" value="ECO:0007669"/>
    <property type="project" value="InterPro"/>
</dbReference>
<feature type="domain" description="FH2" evidence="10">
    <location>
        <begin position="294"/>
        <end position="676"/>
    </location>
</feature>
<dbReference type="SMART" id="SM00498">
    <property type="entry name" value="FH2"/>
    <property type="match status" value="1"/>
</dbReference>
<evidence type="ECO:0000256" key="3">
    <source>
        <dbReference type="ARBA" id="ARBA00022729"/>
    </source>
</evidence>
<dbReference type="Gene3D" id="1.20.58.2220">
    <property type="entry name" value="Formin, FH2 domain"/>
    <property type="match status" value="1"/>
</dbReference>
<accession>A0A6V7Q7X8</accession>
<feature type="signal peptide" evidence="9">
    <location>
        <begin position="1"/>
        <end position="40"/>
    </location>
</feature>